<proteinExistence type="predicted"/>
<evidence type="ECO:0000313" key="2">
    <source>
        <dbReference type="EMBL" id="RAW19404.1"/>
    </source>
</evidence>
<name>A0A329R4E0_9BACL</name>
<feature type="transmembrane region" description="Helical" evidence="1">
    <location>
        <begin position="12"/>
        <end position="32"/>
    </location>
</feature>
<gene>
    <name evidence="2" type="ORF">DC345_01095</name>
</gene>
<reference evidence="2 3" key="1">
    <citation type="submission" date="2018-04" db="EMBL/GenBank/DDBJ databases">
        <title>Paenibacillus taichungensis Genome sequencing and assembly.</title>
        <authorList>
            <person name="Xu J."/>
            <person name="Rensing C."/>
            <person name="Mazhar H.S."/>
        </authorList>
    </citation>
    <scope>NUCLEOTIDE SEQUENCE [LARGE SCALE GENOMIC DNA]</scope>
    <source>
        <strain evidence="2 3">NC1</strain>
    </source>
</reference>
<evidence type="ECO:0000313" key="3">
    <source>
        <dbReference type="Proteomes" id="UP000250642"/>
    </source>
</evidence>
<keyword evidence="1" id="KW-1133">Transmembrane helix</keyword>
<dbReference type="EMBL" id="QEVW01000001">
    <property type="protein sequence ID" value="RAW19404.1"/>
    <property type="molecule type" value="Genomic_DNA"/>
</dbReference>
<keyword evidence="1" id="KW-0812">Transmembrane</keyword>
<comment type="caution">
    <text evidence="2">The sequence shown here is derived from an EMBL/GenBank/DDBJ whole genome shotgun (WGS) entry which is preliminary data.</text>
</comment>
<dbReference type="RefSeq" id="WP_113051538.1">
    <property type="nucleotide sequence ID" value="NZ_QEVW01000001.1"/>
</dbReference>
<feature type="transmembrane region" description="Helical" evidence="1">
    <location>
        <begin position="67"/>
        <end position="85"/>
    </location>
</feature>
<evidence type="ECO:0000256" key="1">
    <source>
        <dbReference type="SAM" id="Phobius"/>
    </source>
</evidence>
<dbReference type="AlphaFoldDB" id="A0A329R4E0"/>
<sequence>MRINKRLGVESLLVTLLFILGFMAWNVVQGMLMTLNHTPEMMNNASSVTLLQSKVAFGTIARWDTTSILIAAVGFLLLASAYYGLRSGMQRWTQRS</sequence>
<dbReference type="Proteomes" id="UP000250642">
    <property type="component" value="Unassembled WGS sequence"/>
</dbReference>
<accession>A0A329R4E0</accession>
<organism evidence="2 3">
    <name type="scientific">Paenibacillus taichungensis</name>
    <dbReference type="NCBI Taxonomy" id="484184"/>
    <lineage>
        <taxon>Bacteria</taxon>
        <taxon>Bacillati</taxon>
        <taxon>Bacillota</taxon>
        <taxon>Bacilli</taxon>
        <taxon>Bacillales</taxon>
        <taxon>Paenibacillaceae</taxon>
        <taxon>Paenibacillus</taxon>
    </lineage>
</organism>
<keyword evidence="1" id="KW-0472">Membrane</keyword>
<protein>
    <submittedName>
        <fullName evidence="2">Uncharacterized protein</fullName>
    </submittedName>
</protein>